<dbReference type="InterPro" id="IPR024411">
    <property type="entry name" value="Tail_terminator_phage"/>
</dbReference>
<evidence type="ECO:0000313" key="2">
    <source>
        <dbReference type="Proteomes" id="UP000588112"/>
    </source>
</evidence>
<name>A0A7W8Z3A2_9ACTN</name>
<dbReference type="Proteomes" id="UP000588112">
    <property type="component" value="Unassembled WGS sequence"/>
</dbReference>
<organism evidence="1 2">
    <name type="scientific">Sphaerisporangium krabiense</name>
    <dbReference type="NCBI Taxonomy" id="763782"/>
    <lineage>
        <taxon>Bacteria</taxon>
        <taxon>Bacillati</taxon>
        <taxon>Actinomycetota</taxon>
        <taxon>Actinomycetes</taxon>
        <taxon>Streptosporangiales</taxon>
        <taxon>Streptosporangiaceae</taxon>
        <taxon>Sphaerisporangium</taxon>
    </lineage>
</organism>
<reference evidence="1 2" key="1">
    <citation type="submission" date="2020-08" db="EMBL/GenBank/DDBJ databases">
        <title>Sequencing the genomes of 1000 actinobacteria strains.</title>
        <authorList>
            <person name="Klenk H.-P."/>
        </authorList>
    </citation>
    <scope>NUCLEOTIDE SEQUENCE [LARGE SCALE GENOMIC DNA]</scope>
    <source>
        <strain evidence="1 2">DSM 45790</strain>
    </source>
</reference>
<evidence type="ECO:0000313" key="1">
    <source>
        <dbReference type="EMBL" id="MBB5626621.1"/>
    </source>
</evidence>
<dbReference type="AlphaFoldDB" id="A0A7W8Z3A2"/>
<accession>A0A7W8Z3A2</accession>
<dbReference type="RefSeq" id="WP_184610687.1">
    <property type="nucleotide sequence ID" value="NZ_BOOS01000029.1"/>
</dbReference>
<dbReference type="Pfam" id="PF12691">
    <property type="entry name" value="Phage_tail_terminator_6"/>
    <property type="match status" value="1"/>
</dbReference>
<evidence type="ECO:0008006" key="3">
    <source>
        <dbReference type="Google" id="ProtNLM"/>
    </source>
</evidence>
<sequence length="145" mass="15331">MSWTTDLLTAFAAQLDDAGAGTWRAPPATYQPGDIPITLGALPPTPDRAIALAAYGADQSTDDPVSPDGTLGLQVRMRGTDDPRSADDLADAVFDALQGLELPAAGVLLCTRNIVAPLGQDQSGRWERADSYRLLTHHVTTHRPG</sequence>
<comment type="caution">
    <text evidence="1">The sequence shown here is derived from an EMBL/GenBank/DDBJ whole genome shotgun (WGS) entry which is preliminary data.</text>
</comment>
<gene>
    <name evidence="1" type="ORF">BJ981_002320</name>
</gene>
<dbReference type="EMBL" id="JACHBR010000001">
    <property type="protein sequence ID" value="MBB5626621.1"/>
    <property type="molecule type" value="Genomic_DNA"/>
</dbReference>
<protein>
    <recommendedName>
        <fullName evidence="3">DUF3168 domain-containing protein</fullName>
    </recommendedName>
</protein>
<keyword evidence="2" id="KW-1185">Reference proteome</keyword>
<proteinExistence type="predicted"/>